<evidence type="ECO:0000256" key="2">
    <source>
        <dbReference type="ARBA" id="ARBA00022723"/>
    </source>
</evidence>
<sequence>MSTRREFMKSTAGILASYALTAAASEAPVKDKPNILLIMADDMGYSDAECYGGEVRTPNLSALADNGLRFTQHYSSGRCWPSRACLLTGYYAQHIRRDSLPGIKKGKRPSWAPTAPHFLKHGGYKSYHSGKWHIDGSPEEGGFDRTWGNHNNGCDWDRFFDSKQWQEGDLKAPVEKGEKYYSTTAIADHAIACLKLHKKNNPDKPFFQYMAFYSPHFPLQAIQKDIESYHGVYRKGWDAIRHERWERMKEMGIVNCGLSEREANILPHWNMSEKGLKQKIGEGEAPYAVAWNRLTETQKEFQAKKMAIHAAMITRMDIEIGRVVRQLKKMGVYENTLILFASDNGASAEQFIRGDGHNPDAPLGSAESYLCLGPGWSTAANTPFRLHKHWNHEGGISSPLIAHWPKGIKDSGELRHDPSHFIDILPTCMDAAGLEFPDKTKDGKAVPKRSGKSLLASFREDGALKHKCLWWAHANNRAFRKGDWKISARRASNGNTGPWELYNLKFDRCEMNNLASKYPEKVNELASKWHEMAEGFKRDLNS</sequence>
<dbReference type="KEGG" id="pbp:STSP1_00472"/>
<dbReference type="PROSITE" id="PS00149">
    <property type="entry name" value="SULFATASE_2"/>
    <property type="match status" value="1"/>
</dbReference>
<dbReference type="PANTHER" id="PTHR42693">
    <property type="entry name" value="ARYLSULFATASE FAMILY MEMBER"/>
    <property type="match status" value="1"/>
</dbReference>
<evidence type="ECO:0000259" key="5">
    <source>
        <dbReference type="Pfam" id="PF00884"/>
    </source>
</evidence>
<dbReference type="PANTHER" id="PTHR42693:SF53">
    <property type="entry name" value="ENDO-4-O-SULFATASE"/>
    <property type="match status" value="1"/>
</dbReference>
<dbReference type="GO" id="GO:0046872">
    <property type="term" value="F:metal ion binding"/>
    <property type="evidence" value="ECO:0007669"/>
    <property type="project" value="UniProtKB-KW"/>
</dbReference>
<evidence type="ECO:0000256" key="4">
    <source>
        <dbReference type="ARBA" id="ARBA00022837"/>
    </source>
</evidence>
<dbReference type="Proteomes" id="UP000193334">
    <property type="component" value="Chromosome"/>
</dbReference>
<dbReference type="STRING" id="1941349.STSP1_00472"/>
<evidence type="ECO:0000256" key="1">
    <source>
        <dbReference type="ARBA" id="ARBA00008779"/>
    </source>
</evidence>
<evidence type="ECO:0000313" key="7">
    <source>
        <dbReference type="Proteomes" id="UP000193334"/>
    </source>
</evidence>
<comment type="similarity">
    <text evidence="1">Belongs to the sulfatase family.</text>
</comment>
<accession>A0A1W6LJZ1</accession>
<dbReference type="GO" id="GO:0004065">
    <property type="term" value="F:arylsulfatase activity"/>
    <property type="evidence" value="ECO:0007669"/>
    <property type="project" value="UniProtKB-EC"/>
</dbReference>
<dbReference type="InterPro" id="IPR024607">
    <property type="entry name" value="Sulfatase_CS"/>
</dbReference>
<dbReference type="Pfam" id="PF00884">
    <property type="entry name" value="Sulfatase"/>
    <property type="match status" value="1"/>
</dbReference>
<keyword evidence="2" id="KW-0479">Metal-binding</keyword>
<dbReference type="EMBL" id="CP021023">
    <property type="protein sequence ID" value="ARN56101.1"/>
    <property type="molecule type" value="Genomic_DNA"/>
</dbReference>
<dbReference type="RefSeq" id="WP_085754816.1">
    <property type="nucleotide sequence ID" value="NZ_CP021023.1"/>
</dbReference>
<protein>
    <submittedName>
        <fullName evidence="6">Arylsulfatase</fullName>
        <ecNumber evidence="6">3.1.6.1</ecNumber>
    </submittedName>
</protein>
<evidence type="ECO:0000256" key="3">
    <source>
        <dbReference type="ARBA" id="ARBA00022801"/>
    </source>
</evidence>
<name>A0A1W6LJZ1_9BACT</name>
<dbReference type="InterPro" id="IPR050738">
    <property type="entry name" value="Sulfatase"/>
</dbReference>
<feature type="domain" description="Sulfatase N-terminal" evidence="5">
    <location>
        <begin position="33"/>
        <end position="433"/>
    </location>
</feature>
<dbReference type="PROSITE" id="PS51318">
    <property type="entry name" value="TAT"/>
    <property type="match status" value="1"/>
</dbReference>
<dbReference type="AlphaFoldDB" id="A0A1W6LJZ1"/>
<evidence type="ECO:0000313" key="6">
    <source>
        <dbReference type="EMBL" id="ARN56101.1"/>
    </source>
</evidence>
<dbReference type="CDD" id="cd16025">
    <property type="entry name" value="PAS_like"/>
    <property type="match status" value="1"/>
</dbReference>
<dbReference type="InterPro" id="IPR006311">
    <property type="entry name" value="TAT_signal"/>
</dbReference>
<organism evidence="6 7">
    <name type="scientific">Sedimentisphaera salicampi</name>
    <dbReference type="NCBI Taxonomy" id="1941349"/>
    <lineage>
        <taxon>Bacteria</taxon>
        <taxon>Pseudomonadati</taxon>
        <taxon>Planctomycetota</taxon>
        <taxon>Phycisphaerae</taxon>
        <taxon>Sedimentisphaerales</taxon>
        <taxon>Sedimentisphaeraceae</taxon>
        <taxon>Sedimentisphaera</taxon>
    </lineage>
</organism>
<dbReference type="InterPro" id="IPR017850">
    <property type="entry name" value="Alkaline_phosphatase_core_sf"/>
</dbReference>
<reference evidence="7" key="1">
    <citation type="submission" date="2017-04" db="EMBL/GenBank/DDBJ databases">
        <title>Comparative genomics and description of representatives of a novel lineage of planctomycetes thriving in anoxic sediments.</title>
        <authorList>
            <person name="Spring S."/>
            <person name="Bunk B."/>
            <person name="Sproer C."/>
        </authorList>
    </citation>
    <scope>NUCLEOTIDE SEQUENCE [LARGE SCALE GENOMIC DNA]</scope>
    <source>
        <strain evidence="7">ST-PulAB-D4</strain>
    </source>
</reference>
<keyword evidence="3 6" id="KW-0378">Hydrolase</keyword>
<dbReference type="Gene3D" id="3.40.720.10">
    <property type="entry name" value="Alkaline Phosphatase, subunit A"/>
    <property type="match status" value="1"/>
</dbReference>
<dbReference type="SUPFAM" id="SSF53649">
    <property type="entry name" value="Alkaline phosphatase-like"/>
    <property type="match status" value="1"/>
</dbReference>
<keyword evidence="7" id="KW-1185">Reference proteome</keyword>
<keyword evidence="4" id="KW-0106">Calcium</keyword>
<dbReference type="Gene3D" id="3.30.1120.10">
    <property type="match status" value="1"/>
</dbReference>
<dbReference type="EC" id="3.1.6.1" evidence="6"/>
<dbReference type="InterPro" id="IPR000917">
    <property type="entry name" value="Sulfatase_N"/>
</dbReference>
<proteinExistence type="inferred from homology"/>
<gene>
    <name evidence="6" type="primary">atsA_4</name>
    <name evidence="6" type="ORF">STSP1_00472</name>
</gene>